<dbReference type="SUPFAM" id="SSF52540">
    <property type="entry name" value="P-loop containing nucleoside triphosphate hydrolases"/>
    <property type="match status" value="1"/>
</dbReference>
<dbReference type="PANTHER" id="PTHR42734">
    <property type="entry name" value="METAL TRANSPORT SYSTEM ATP-BINDING PROTEIN TM_0124-RELATED"/>
    <property type="match status" value="1"/>
</dbReference>
<dbReference type="GO" id="GO:0016887">
    <property type="term" value="F:ATP hydrolysis activity"/>
    <property type="evidence" value="ECO:0007669"/>
    <property type="project" value="InterPro"/>
</dbReference>
<dbReference type="GO" id="GO:0005524">
    <property type="term" value="F:ATP binding"/>
    <property type="evidence" value="ECO:0007669"/>
    <property type="project" value="UniProtKB-KW"/>
</dbReference>
<proteinExistence type="predicted"/>
<evidence type="ECO:0000313" key="7">
    <source>
        <dbReference type="Proteomes" id="UP000184226"/>
    </source>
</evidence>
<keyword evidence="4 6" id="KW-0067">ATP-binding</keyword>
<dbReference type="RefSeq" id="WP_073109497.1">
    <property type="nucleotide sequence ID" value="NZ_FQXE01000021.1"/>
</dbReference>
<dbReference type="EMBL" id="FQXE01000021">
    <property type="protein sequence ID" value="SHI32558.1"/>
    <property type="molecule type" value="Genomic_DNA"/>
</dbReference>
<keyword evidence="7" id="KW-1185">Reference proteome</keyword>
<keyword evidence="1" id="KW-0813">Transport</keyword>
<sequence>MTGAPTTGQGPAPRGPAIDFRQVSLTLGRTDILRDVSFAVKAGSVHALVGPNGGGKSSLIKTLLGQMPHRGRLALDWPHEPGAIGYVPQALEFDRGLPMTVNDFMAAMTQRRPAFLGLARRRAADISAALERVGMADKRKRRMGALSGGERQRVLLAQGMIPAPSLLVLDEPMSALDEAGAQVYERLLCDWRRAGVTVFWVEHDLQAVRELADHVTGLNRGVLFDGKPADVLTPQRLLELFSTRPRLAVVSDEPAEAAA</sequence>
<accession>A0A1M6A7V9</accession>
<keyword evidence="3" id="KW-0547">Nucleotide-binding</keyword>
<keyword evidence="2" id="KW-1003">Cell membrane</keyword>
<gene>
    <name evidence="6" type="ORF">SAMN04488135_12145</name>
</gene>
<dbReference type="InterPro" id="IPR003593">
    <property type="entry name" value="AAA+_ATPase"/>
</dbReference>
<dbReference type="PROSITE" id="PS50893">
    <property type="entry name" value="ABC_TRANSPORTER_2"/>
    <property type="match status" value="1"/>
</dbReference>
<feature type="domain" description="ABC transporter" evidence="5">
    <location>
        <begin position="18"/>
        <end position="245"/>
    </location>
</feature>
<evidence type="ECO:0000313" key="6">
    <source>
        <dbReference type="EMBL" id="SHI32558.1"/>
    </source>
</evidence>
<dbReference type="PANTHER" id="PTHR42734:SF7">
    <property type="entry name" value="ATP-BINDING COMPONENT OF ABC TRANSPORTER-RELATED"/>
    <property type="match status" value="1"/>
</dbReference>
<dbReference type="Pfam" id="PF00005">
    <property type="entry name" value="ABC_tran"/>
    <property type="match status" value="1"/>
</dbReference>
<dbReference type="OrthoDB" id="5296765at2"/>
<dbReference type="Gene3D" id="3.40.50.300">
    <property type="entry name" value="P-loop containing nucleotide triphosphate hydrolases"/>
    <property type="match status" value="1"/>
</dbReference>
<dbReference type="SMART" id="SM00382">
    <property type="entry name" value="AAA"/>
    <property type="match status" value="1"/>
</dbReference>
<evidence type="ECO:0000256" key="2">
    <source>
        <dbReference type="ARBA" id="ARBA00022475"/>
    </source>
</evidence>
<dbReference type="InterPro" id="IPR050153">
    <property type="entry name" value="Metal_Ion_Import_ABC"/>
</dbReference>
<dbReference type="Proteomes" id="UP000184226">
    <property type="component" value="Unassembled WGS sequence"/>
</dbReference>
<dbReference type="InterPro" id="IPR017871">
    <property type="entry name" value="ABC_transporter-like_CS"/>
</dbReference>
<evidence type="ECO:0000256" key="1">
    <source>
        <dbReference type="ARBA" id="ARBA00022448"/>
    </source>
</evidence>
<name>A0A1M6A7V9_9BURK</name>
<dbReference type="InterPro" id="IPR027417">
    <property type="entry name" value="P-loop_NTPase"/>
</dbReference>
<dbReference type="AlphaFoldDB" id="A0A1M6A7V9"/>
<dbReference type="STRING" id="658167.SAMN04488135_12145"/>
<evidence type="ECO:0000256" key="4">
    <source>
        <dbReference type="ARBA" id="ARBA00022840"/>
    </source>
</evidence>
<evidence type="ECO:0000256" key="3">
    <source>
        <dbReference type="ARBA" id="ARBA00022741"/>
    </source>
</evidence>
<reference evidence="6 7" key="1">
    <citation type="submission" date="2016-11" db="EMBL/GenBank/DDBJ databases">
        <authorList>
            <person name="Jaros S."/>
            <person name="Januszkiewicz K."/>
            <person name="Wedrychowicz H."/>
        </authorList>
    </citation>
    <scope>NUCLEOTIDE SEQUENCE [LARGE SCALE GENOMIC DNA]</scope>
    <source>
        <strain evidence="6 7">CGMCC 1.10190</strain>
    </source>
</reference>
<dbReference type="InterPro" id="IPR003439">
    <property type="entry name" value="ABC_transporter-like_ATP-bd"/>
</dbReference>
<protein>
    <submittedName>
        <fullName evidence="6">Zinc transport system ATP-binding protein</fullName>
    </submittedName>
</protein>
<evidence type="ECO:0000259" key="5">
    <source>
        <dbReference type="PROSITE" id="PS50893"/>
    </source>
</evidence>
<keyword evidence="2" id="KW-0472">Membrane</keyword>
<organism evidence="6 7">
    <name type="scientific">Pollutimonas bauzanensis</name>
    <dbReference type="NCBI Taxonomy" id="658167"/>
    <lineage>
        <taxon>Bacteria</taxon>
        <taxon>Pseudomonadati</taxon>
        <taxon>Pseudomonadota</taxon>
        <taxon>Betaproteobacteria</taxon>
        <taxon>Burkholderiales</taxon>
        <taxon>Alcaligenaceae</taxon>
        <taxon>Pollutimonas</taxon>
    </lineage>
</organism>
<dbReference type="PROSITE" id="PS00211">
    <property type="entry name" value="ABC_TRANSPORTER_1"/>
    <property type="match status" value="1"/>
</dbReference>